<dbReference type="KEGG" id="lbc:LACBIDRAFT_329047"/>
<proteinExistence type="predicted"/>
<dbReference type="Gene3D" id="1.20.1280.50">
    <property type="match status" value="1"/>
</dbReference>
<dbReference type="Proteomes" id="UP000001194">
    <property type="component" value="Unassembled WGS sequence"/>
</dbReference>
<dbReference type="PANTHER" id="PTHR38926">
    <property type="entry name" value="F-BOX DOMAIN CONTAINING PROTEIN, EXPRESSED"/>
    <property type="match status" value="1"/>
</dbReference>
<dbReference type="InParanoid" id="B0DGW3"/>
<reference evidence="2 3" key="1">
    <citation type="journal article" date="2008" name="Nature">
        <title>The genome of Laccaria bicolor provides insights into mycorrhizal symbiosis.</title>
        <authorList>
            <person name="Martin F."/>
            <person name="Aerts A."/>
            <person name="Ahren D."/>
            <person name="Brun A."/>
            <person name="Danchin E.G.J."/>
            <person name="Duchaussoy F."/>
            <person name="Gibon J."/>
            <person name="Kohler A."/>
            <person name="Lindquist E."/>
            <person name="Pereda V."/>
            <person name="Salamov A."/>
            <person name="Shapiro H.J."/>
            <person name="Wuyts J."/>
            <person name="Blaudez D."/>
            <person name="Buee M."/>
            <person name="Brokstein P."/>
            <person name="Canbaeck B."/>
            <person name="Cohen D."/>
            <person name="Courty P.E."/>
            <person name="Coutinho P.M."/>
            <person name="Delaruelle C."/>
            <person name="Detter J.C."/>
            <person name="Deveau A."/>
            <person name="DiFazio S."/>
            <person name="Duplessis S."/>
            <person name="Fraissinet-Tachet L."/>
            <person name="Lucic E."/>
            <person name="Frey-Klett P."/>
            <person name="Fourrey C."/>
            <person name="Feussner I."/>
            <person name="Gay G."/>
            <person name="Grimwood J."/>
            <person name="Hoegger P.J."/>
            <person name="Jain P."/>
            <person name="Kilaru S."/>
            <person name="Labbe J."/>
            <person name="Lin Y.C."/>
            <person name="Legue V."/>
            <person name="Le Tacon F."/>
            <person name="Marmeisse R."/>
            <person name="Melayah D."/>
            <person name="Montanini B."/>
            <person name="Muratet M."/>
            <person name="Nehls U."/>
            <person name="Niculita-Hirzel H."/>
            <person name="Oudot-Le Secq M.P."/>
            <person name="Peter M."/>
            <person name="Quesneville H."/>
            <person name="Rajashekar B."/>
            <person name="Reich M."/>
            <person name="Rouhier N."/>
            <person name="Schmutz J."/>
            <person name="Yin T."/>
            <person name="Chalot M."/>
            <person name="Henrissat B."/>
            <person name="Kuees U."/>
            <person name="Lucas S."/>
            <person name="Van de Peer Y."/>
            <person name="Podila G.K."/>
            <person name="Polle A."/>
            <person name="Pukkila P.J."/>
            <person name="Richardson P.M."/>
            <person name="Rouze P."/>
            <person name="Sanders I.R."/>
            <person name="Stajich J.E."/>
            <person name="Tunlid A."/>
            <person name="Tuskan G."/>
            <person name="Grigoriev I.V."/>
        </authorList>
    </citation>
    <scope>NUCLEOTIDE SEQUENCE [LARGE SCALE GENOMIC DNA]</scope>
    <source>
        <strain evidence="3">S238N-H82 / ATCC MYA-4686</strain>
    </source>
</reference>
<evidence type="ECO:0000313" key="2">
    <source>
        <dbReference type="EMBL" id="EDR06218.1"/>
    </source>
</evidence>
<evidence type="ECO:0000313" key="3">
    <source>
        <dbReference type="Proteomes" id="UP000001194"/>
    </source>
</evidence>
<organism evidence="3">
    <name type="scientific">Laccaria bicolor (strain S238N-H82 / ATCC MYA-4686)</name>
    <name type="common">Bicoloured deceiver</name>
    <name type="synonym">Laccaria laccata var. bicolor</name>
    <dbReference type="NCBI Taxonomy" id="486041"/>
    <lineage>
        <taxon>Eukaryota</taxon>
        <taxon>Fungi</taxon>
        <taxon>Dikarya</taxon>
        <taxon>Basidiomycota</taxon>
        <taxon>Agaricomycotina</taxon>
        <taxon>Agaricomycetes</taxon>
        <taxon>Agaricomycetidae</taxon>
        <taxon>Agaricales</taxon>
        <taxon>Agaricineae</taxon>
        <taxon>Hydnangiaceae</taxon>
        <taxon>Laccaria</taxon>
    </lineage>
</organism>
<name>B0DGW3_LACBS</name>
<evidence type="ECO:0000256" key="1">
    <source>
        <dbReference type="SAM" id="MobiDB-lite"/>
    </source>
</evidence>
<protein>
    <submittedName>
        <fullName evidence="2">Predicted protein</fullName>
    </submittedName>
</protein>
<feature type="compositionally biased region" description="Basic and acidic residues" evidence="1">
    <location>
        <begin position="624"/>
        <end position="633"/>
    </location>
</feature>
<dbReference type="Gene3D" id="3.80.10.10">
    <property type="entry name" value="Ribonuclease Inhibitor"/>
    <property type="match status" value="1"/>
</dbReference>
<dbReference type="RefSeq" id="XP_001883079.1">
    <property type="nucleotide sequence ID" value="XM_001883044.1"/>
</dbReference>
<dbReference type="SUPFAM" id="SSF52047">
    <property type="entry name" value="RNI-like"/>
    <property type="match status" value="1"/>
</dbReference>
<dbReference type="OrthoDB" id="3027018at2759"/>
<dbReference type="PANTHER" id="PTHR38926:SF72">
    <property type="entry name" value="IM:7136021-RELATED"/>
    <property type="match status" value="1"/>
</dbReference>
<dbReference type="InterPro" id="IPR032675">
    <property type="entry name" value="LRR_dom_sf"/>
</dbReference>
<dbReference type="EMBL" id="DS547109">
    <property type="protein sequence ID" value="EDR06218.1"/>
    <property type="molecule type" value="Genomic_DNA"/>
</dbReference>
<dbReference type="STRING" id="486041.B0DGW3"/>
<feature type="region of interest" description="Disordered" evidence="1">
    <location>
        <begin position="594"/>
        <end position="655"/>
    </location>
</feature>
<accession>B0DGW3</accession>
<keyword evidence="3" id="KW-1185">Reference proteome</keyword>
<dbReference type="HOGENOM" id="CLU_027432_0_0_1"/>
<dbReference type="GeneID" id="6078819"/>
<dbReference type="AlphaFoldDB" id="B0DGW3"/>
<sequence>MNRRRKSSIDQDITVVKAQLDILRRREAEYQTLLDGIRRLMDTVHDERVALETKEICLDAQKKPINWLPTELLVDIFVECTTLRGRDDQAFCIDDVQHHPPVVVSHVCQRWRCVALATPRLWSQISFQDYSWNPRRGRIFTARSRGALLDLQYSSSTDITLSEEAKRVDYLLTELVADVPRIRSLLFRCKAPQSLEMVIKTLVCPGNKFSQLQSLDLCAIIPGPAYSNTIPLLSRDHLKDKPVEQAENEDDSARRWSGLHHLVLEEVPLLNLPKYFLVNLRSLVLVFCPRKNLPMRRTAYLLKMSYMCQFLSLTPRLEELTLNNTVPFFDVMLSKDAGDLPPDEESHLIPTPPVRLDHLKIIDWSYPYAADVHRFMSFLDVPRLEKFDLQVEELPPKRSDMLLWRGYQSTSPPASLALPNVVDFPSLRDLSLQCAGEEPAVAVVRKFTFPVLEKIELANIDTAAQSLQGGEISPPILPRLESILRDPRLPHLTHLTLSRFTISPEYGRADALLGYMPVLVSLSLDACGRVERLMKGLEEKIVGAIKAPPQGANPTKPRRGVKVCPRLEALSFWGCHDLDFASVLAVVHSRNRPYVRDAEDPPKNPGGPQDKAANPVTGVSGRGKGAEKKEEVSMGRQIRPLRKPQGHSASAQITGGTFAPSSNIVSTLIAAQEAFQPAHILYVRIKDCKLITEADALSLKDLGVAV</sequence>
<gene>
    <name evidence="2" type="ORF">LACBIDRAFT_329047</name>
</gene>